<feature type="compositionally biased region" description="Basic and acidic residues" evidence="1">
    <location>
        <begin position="1"/>
        <end position="11"/>
    </location>
</feature>
<feature type="compositionally biased region" description="Acidic residues" evidence="1">
    <location>
        <begin position="234"/>
        <end position="244"/>
    </location>
</feature>
<feature type="region of interest" description="Disordered" evidence="1">
    <location>
        <begin position="99"/>
        <end position="369"/>
    </location>
</feature>
<feature type="compositionally biased region" description="Polar residues" evidence="1">
    <location>
        <begin position="211"/>
        <end position="233"/>
    </location>
</feature>
<feature type="compositionally biased region" description="Low complexity" evidence="1">
    <location>
        <begin position="146"/>
        <end position="155"/>
    </location>
</feature>
<dbReference type="OrthoDB" id="5418627at2759"/>
<feature type="compositionally biased region" description="Polar residues" evidence="1">
    <location>
        <begin position="278"/>
        <end position="290"/>
    </location>
</feature>
<dbReference type="AlphaFoldDB" id="A0A8K0NLX1"/>
<keyword evidence="3" id="KW-1185">Reference proteome</keyword>
<evidence type="ECO:0000256" key="1">
    <source>
        <dbReference type="SAM" id="MobiDB-lite"/>
    </source>
</evidence>
<accession>A0A8K0NLX1</accession>
<feature type="compositionally biased region" description="Basic and acidic residues" evidence="1">
    <location>
        <begin position="40"/>
        <end position="57"/>
    </location>
</feature>
<dbReference type="Proteomes" id="UP000811619">
    <property type="component" value="Unassembled WGS sequence"/>
</dbReference>
<evidence type="ECO:0000313" key="3">
    <source>
        <dbReference type="Proteomes" id="UP000811619"/>
    </source>
</evidence>
<evidence type="ECO:0000313" key="2">
    <source>
        <dbReference type="EMBL" id="KAG5930406.1"/>
    </source>
</evidence>
<name>A0A8K0NLX1_9HYPO</name>
<dbReference type="EMBL" id="SRPY01000015">
    <property type="protein sequence ID" value="KAG5930406.1"/>
    <property type="molecule type" value="Genomic_DNA"/>
</dbReference>
<comment type="caution">
    <text evidence="2">The sequence shown here is derived from an EMBL/GenBank/DDBJ whole genome shotgun (WGS) entry which is preliminary data.</text>
</comment>
<feature type="compositionally biased region" description="Polar residues" evidence="1">
    <location>
        <begin position="17"/>
        <end position="38"/>
    </location>
</feature>
<feature type="compositionally biased region" description="Acidic residues" evidence="1">
    <location>
        <begin position="341"/>
        <end position="360"/>
    </location>
</feature>
<feature type="region of interest" description="Disordered" evidence="1">
    <location>
        <begin position="1"/>
        <end position="76"/>
    </location>
</feature>
<reference evidence="2" key="1">
    <citation type="journal article" date="2020" name="bioRxiv">
        <title>Whole genome comparisons of ergot fungi reveals the divergence and evolution of species within the genus Claviceps are the result of varying mechanisms driving genome evolution and host range expansion.</title>
        <authorList>
            <person name="Wyka S.A."/>
            <person name="Mondo S.J."/>
            <person name="Liu M."/>
            <person name="Dettman J."/>
            <person name="Nalam V."/>
            <person name="Broders K.D."/>
        </authorList>
    </citation>
    <scope>NUCLEOTIDE SEQUENCE</scope>
    <source>
        <strain evidence="2">CCC 489</strain>
    </source>
</reference>
<feature type="compositionally biased region" description="Acidic residues" evidence="1">
    <location>
        <begin position="305"/>
        <end position="314"/>
    </location>
</feature>
<gene>
    <name evidence="2" type="ORF">E4U42_001653</name>
</gene>
<sequence length="494" mass="53298">MLTEDTNRGAHQEPYAGQNSVSSPPQDPSISFAFNPSLKSADDARSSISSDKSDSKPPRSAMRRTSSISKLPLSPRRVRFDFMGEEVLPTSSPQHTAFIAARISSPVPADPTGSSDPAFPESSFTSNLATDPGEDEGEVPPRKVSSSDALRALSRAPRDEDGTVWTVVNSDSEDSGADEVQLTQSHQPERPDEPLTNSAAPTSPGPEGRVTTPTTPMGYKTNISNMTTHNSNTPEDDSSDDEDILSMAKRRAPPPCASREPSPQGPPTSGKEDVLSAASGQNTRPSNSEQADLACGETIRNEGPASDDSEEDLFYFEPDGIEGGPKSIPRGTKHEPRKQEEESESASESGEDDSEDEIDTEALPSTNVYATSLPVEIPIPEMREDPQAPPGSQPIKLRMHSGMVGSYKGRPLVIPILRNDEILDEIRSSVPIRPIVGSVHDRSPADDLNVSAMQGSIEERLAEAASTARSFKERLIIEEMMDSMKKTRRKPGRQ</sequence>
<organism evidence="2 3">
    <name type="scientific">Claviceps africana</name>
    <dbReference type="NCBI Taxonomy" id="83212"/>
    <lineage>
        <taxon>Eukaryota</taxon>
        <taxon>Fungi</taxon>
        <taxon>Dikarya</taxon>
        <taxon>Ascomycota</taxon>
        <taxon>Pezizomycotina</taxon>
        <taxon>Sordariomycetes</taxon>
        <taxon>Hypocreomycetidae</taxon>
        <taxon>Hypocreales</taxon>
        <taxon>Clavicipitaceae</taxon>
        <taxon>Claviceps</taxon>
    </lineage>
</organism>
<proteinExistence type="predicted"/>
<protein>
    <submittedName>
        <fullName evidence="2">Uncharacterized protein</fullName>
    </submittedName>
</protein>